<evidence type="ECO:0000259" key="19">
    <source>
        <dbReference type="Pfam" id="PF12931"/>
    </source>
</evidence>
<dbReference type="InterPro" id="IPR040251">
    <property type="entry name" value="SEC31-like"/>
</dbReference>
<dbReference type="Gene3D" id="2.130.10.10">
    <property type="entry name" value="YVTN repeat-like/Quinoprotein amine dehydrogenase"/>
    <property type="match status" value="1"/>
</dbReference>
<feature type="region of interest" description="Disordered" evidence="18">
    <location>
        <begin position="942"/>
        <end position="1037"/>
    </location>
</feature>
<keyword evidence="20" id="KW-1185">Reference proteome</keyword>
<feature type="compositionally biased region" description="Pro residues" evidence="18">
    <location>
        <begin position="996"/>
        <end position="1005"/>
    </location>
</feature>
<dbReference type="GO" id="GO:0030127">
    <property type="term" value="C:COPII vesicle coat"/>
    <property type="evidence" value="ECO:0000318"/>
    <property type="project" value="GO_Central"/>
</dbReference>
<dbReference type="GO" id="GO:0007029">
    <property type="term" value="P:endoplasmic reticulum organization"/>
    <property type="evidence" value="ECO:0000318"/>
    <property type="project" value="GO_Central"/>
</dbReference>
<evidence type="ECO:0000313" key="21">
    <source>
        <dbReference type="RefSeq" id="XP_035669940.1"/>
    </source>
</evidence>
<evidence type="ECO:0000256" key="12">
    <source>
        <dbReference type="ARBA" id="ARBA00023329"/>
    </source>
</evidence>
<evidence type="ECO:0000256" key="14">
    <source>
        <dbReference type="ARBA" id="ARBA00039468"/>
    </source>
</evidence>
<feature type="region of interest" description="Disordered" evidence="18">
    <location>
        <begin position="828"/>
        <end position="864"/>
    </location>
</feature>
<dbReference type="RefSeq" id="XP_035669940.1">
    <property type="nucleotide sequence ID" value="XM_035814047.1"/>
</dbReference>
<dbReference type="GO" id="GO:0005789">
    <property type="term" value="C:endoplasmic reticulum membrane"/>
    <property type="evidence" value="ECO:0007669"/>
    <property type="project" value="UniProtKB-SubCell"/>
</dbReference>
<dbReference type="GO" id="GO:0005198">
    <property type="term" value="F:structural molecule activity"/>
    <property type="evidence" value="ECO:0000318"/>
    <property type="project" value="GO_Central"/>
</dbReference>
<feature type="compositionally biased region" description="Low complexity" evidence="18">
    <location>
        <begin position="833"/>
        <end position="863"/>
    </location>
</feature>
<evidence type="ECO:0000256" key="8">
    <source>
        <dbReference type="ARBA" id="ARBA00022824"/>
    </source>
</evidence>
<evidence type="ECO:0000313" key="20">
    <source>
        <dbReference type="Proteomes" id="UP000001554"/>
    </source>
</evidence>
<feature type="compositionally biased region" description="Low complexity" evidence="18">
    <location>
        <begin position="883"/>
        <end position="903"/>
    </location>
</feature>
<dbReference type="Proteomes" id="UP000001554">
    <property type="component" value="Chromosome 3"/>
</dbReference>
<keyword evidence="9" id="KW-0931">ER-Golgi transport</keyword>
<name>A0A9J7KUA6_BRAFL</name>
<keyword evidence="7" id="KW-0677">Repeat</keyword>
<dbReference type="OMA" id="CITSEVF"/>
<dbReference type="InterPro" id="IPR001680">
    <property type="entry name" value="WD40_rpt"/>
</dbReference>
<dbReference type="PANTHER" id="PTHR13923">
    <property type="entry name" value="SEC31-RELATED PROTEIN"/>
    <property type="match status" value="1"/>
</dbReference>
<feature type="region of interest" description="Disordered" evidence="18">
    <location>
        <begin position="1063"/>
        <end position="1124"/>
    </location>
</feature>
<dbReference type="Gene3D" id="1.25.40.1030">
    <property type="match status" value="1"/>
</dbReference>
<evidence type="ECO:0000256" key="11">
    <source>
        <dbReference type="ARBA" id="ARBA00023136"/>
    </source>
</evidence>
<evidence type="ECO:0000256" key="3">
    <source>
        <dbReference type="ARBA" id="ARBA00009358"/>
    </source>
</evidence>
<dbReference type="Pfam" id="PF12931">
    <property type="entry name" value="TPR_Sec16"/>
    <property type="match status" value="1"/>
</dbReference>
<dbReference type="GO" id="GO:0015031">
    <property type="term" value="P:protein transport"/>
    <property type="evidence" value="ECO:0007669"/>
    <property type="project" value="UniProtKB-KW"/>
</dbReference>
<accession>A0A9J7KUA6</accession>
<dbReference type="RefSeq" id="XP_035669941.1">
    <property type="nucleotide sequence ID" value="XM_035814048.1"/>
</dbReference>
<keyword evidence="6 17" id="KW-0853">WD repeat</keyword>
<evidence type="ECO:0000256" key="13">
    <source>
        <dbReference type="ARBA" id="ARBA00025471"/>
    </source>
</evidence>
<dbReference type="Gene3D" id="1.20.940.10">
    <property type="entry name" value="Functional domain of the splicing factor Prp18"/>
    <property type="match status" value="1"/>
</dbReference>
<dbReference type="AlphaFoldDB" id="A0A9J7KUA6"/>
<feature type="compositionally biased region" description="Polar residues" evidence="18">
    <location>
        <begin position="970"/>
        <end position="983"/>
    </location>
</feature>
<dbReference type="FunFam" id="2.130.10.10:FF:000009">
    <property type="entry name" value="Protein transport protein Sec31A isoform A"/>
    <property type="match status" value="1"/>
</dbReference>
<reference evidence="20" key="1">
    <citation type="journal article" date="2020" name="Nat. Ecol. Evol.">
        <title>Deeply conserved synteny resolves early events in vertebrate evolution.</title>
        <authorList>
            <person name="Simakov O."/>
            <person name="Marletaz F."/>
            <person name="Yue J.X."/>
            <person name="O'Connell B."/>
            <person name="Jenkins J."/>
            <person name="Brandt A."/>
            <person name="Calef R."/>
            <person name="Tung C.H."/>
            <person name="Huang T.K."/>
            <person name="Schmutz J."/>
            <person name="Satoh N."/>
            <person name="Yu J.K."/>
            <person name="Putnam N.H."/>
            <person name="Green R.E."/>
            <person name="Rokhsar D.S."/>
        </authorList>
    </citation>
    <scope>NUCLEOTIDE SEQUENCE [LARGE SCALE GENOMIC DNA]</scope>
    <source>
        <strain evidence="20">S238N-H82</strain>
    </source>
</reference>
<evidence type="ECO:0000256" key="6">
    <source>
        <dbReference type="ARBA" id="ARBA00022574"/>
    </source>
</evidence>
<evidence type="ECO:0000256" key="10">
    <source>
        <dbReference type="ARBA" id="ARBA00022927"/>
    </source>
</evidence>
<feature type="compositionally biased region" description="Low complexity" evidence="18">
    <location>
        <begin position="355"/>
        <end position="378"/>
    </location>
</feature>
<comment type="function">
    <text evidence="13">Component of the coat protein complex II (COPII) which promotes the formation of transport vesicles from the endoplasmic reticulum (ER). The coat has two main functions, the physical deformation of the endoplasmic reticulum membrane into vesicles and the selection of cargo molecules.</text>
</comment>
<keyword evidence="11" id="KW-0472">Membrane</keyword>
<evidence type="ECO:0000256" key="7">
    <source>
        <dbReference type="ARBA" id="ARBA00022737"/>
    </source>
</evidence>
<evidence type="ECO:0000256" key="2">
    <source>
        <dbReference type="ARBA" id="ARBA00004406"/>
    </source>
</evidence>
<dbReference type="GO" id="GO:0070971">
    <property type="term" value="C:endoplasmic reticulum exit site"/>
    <property type="evidence" value="ECO:0000318"/>
    <property type="project" value="GO_Central"/>
</dbReference>
<feature type="repeat" description="WD" evidence="17">
    <location>
        <begin position="117"/>
        <end position="159"/>
    </location>
</feature>
<gene>
    <name evidence="21 22" type="primary">LOC118411599</name>
</gene>
<dbReference type="PROSITE" id="PS50082">
    <property type="entry name" value="WD_REPEATS_2"/>
    <property type="match status" value="2"/>
</dbReference>
<feature type="region of interest" description="Disordered" evidence="18">
    <location>
        <begin position="342"/>
        <end position="384"/>
    </location>
</feature>
<dbReference type="GO" id="GO:0090110">
    <property type="term" value="P:COPII-coated vesicle cargo loading"/>
    <property type="evidence" value="ECO:0000318"/>
    <property type="project" value="GO_Central"/>
</dbReference>
<feature type="compositionally biased region" description="Low complexity" evidence="18">
    <location>
        <begin position="1006"/>
        <end position="1015"/>
    </location>
</feature>
<dbReference type="OrthoDB" id="542917at2759"/>
<proteinExistence type="inferred from homology"/>
<evidence type="ECO:0000256" key="9">
    <source>
        <dbReference type="ARBA" id="ARBA00022892"/>
    </source>
</evidence>
<dbReference type="InterPro" id="IPR024298">
    <property type="entry name" value="Sec16_Sec23-bd"/>
</dbReference>
<feature type="compositionally biased region" description="Low complexity" evidence="18">
    <location>
        <begin position="984"/>
        <end position="995"/>
    </location>
</feature>
<protein>
    <recommendedName>
        <fullName evidence="14">Protein transport protein Sec31A</fullName>
    </recommendedName>
    <alternativeName>
        <fullName evidence="16">SEC31-like protein 1</fullName>
    </alternativeName>
    <alternativeName>
        <fullName evidence="15">SEC31-related protein A</fullName>
    </alternativeName>
</protein>
<evidence type="ECO:0000256" key="1">
    <source>
        <dbReference type="ARBA" id="ARBA00004180"/>
    </source>
</evidence>
<dbReference type="Pfam" id="PF00400">
    <property type="entry name" value="WD40"/>
    <property type="match status" value="2"/>
</dbReference>
<feature type="compositionally biased region" description="Pro residues" evidence="18">
    <location>
        <begin position="1075"/>
        <end position="1087"/>
    </location>
</feature>
<dbReference type="SMART" id="SM00320">
    <property type="entry name" value="WD40"/>
    <property type="match status" value="6"/>
</dbReference>
<dbReference type="PROSITE" id="PS50294">
    <property type="entry name" value="WD_REPEATS_REGION"/>
    <property type="match status" value="1"/>
</dbReference>
<dbReference type="PANTHER" id="PTHR13923:SF11">
    <property type="entry name" value="SECRETORY 31, ISOFORM D"/>
    <property type="match status" value="1"/>
</dbReference>
<dbReference type="InterPro" id="IPR036322">
    <property type="entry name" value="WD40_repeat_dom_sf"/>
</dbReference>
<keyword evidence="4" id="KW-0813">Transport</keyword>
<dbReference type="SUPFAM" id="SSF50978">
    <property type="entry name" value="WD40 repeat-like"/>
    <property type="match status" value="1"/>
</dbReference>
<evidence type="ECO:0000256" key="15">
    <source>
        <dbReference type="ARBA" id="ARBA00041470"/>
    </source>
</evidence>
<comment type="similarity">
    <text evidence="3">Belongs to the WD repeat SEC31 family.</text>
</comment>
<comment type="subcellular location">
    <subcellularLocation>
        <location evidence="1">Cytoplasmic vesicle membrane</location>
        <topology evidence="1">Peripheral membrane protein</topology>
        <orientation evidence="1">Cytoplasmic side</orientation>
    </subcellularLocation>
    <subcellularLocation>
        <location evidence="2">Endoplasmic reticulum membrane</location>
        <topology evidence="2">Peripheral membrane protein</topology>
    </subcellularLocation>
</comment>
<reference evidence="21 22" key="2">
    <citation type="submission" date="2025-04" db="UniProtKB">
        <authorList>
            <consortium name="RefSeq"/>
        </authorList>
    </citation>
    <scope>IDENTIFICATION</scope>
    <source>
        <strain evidence="21 22">S238N-H82</strain>
        <tissue evidence="21 22">Testes</tissue>
    </source>
</reference>
<feature type="repeat" description="WD" evidence="17">
    <location>
        <begin position="255"/>
        <end position="288"/>
    </location>
</feature>
<sequence length="1255" mass="136400">MKVKDIERTANQAWSPAEHHPVYLAAGTAAQQLDATFSTSAALEIYQLNLGEPGLQMEPVGSITTEHRFHKLVWGGYGMGTDNLPSGVLVGGTDTGSIHIYNPAKLLKGEDPVFATTEKHSGPVRALDVNPFQKNLLASGANDSEIFIWDLSNLETPMTPGSSNLPLEDISCVAWNQQVQHILGSSNPTGRCVVWDLRKNEPIIKVSDHSSRIRCQAIAWHPEVATQLVLASEDDRSPVIQLWDLRFATSPLKVLENHTRGILSVAWCPQDPDLLLSCAKDNRILCWNPNSSVPGGEVVYELPTSDQWSFDVRWCPRNPAVISSASFDGHISIYSLMGGGVDTQSEQQRQADKISSSFPGSTFGGPAPQPQAQQQPMPLKNPPKWLRRPVGASFAFGGKLVTFEDVKAPQQQQQQQQPQPRRVFVSQVITEQELINRSNNLQTALKSGQFGEFCDQKIKAAETEFDQSVWSFLKVNFESEPRSQYLRLLGFDANELANKVAEATGQTSLQNGHAEEGVDPKELASKMQLLTVDTAGDQKLTSSAQGSPSVNEARAFTYKRKTPAEDSPAAGADVFDTIAAHGKAITTESQDASRPDSPFQISVDEDCDGLICRALLTGNFEAAVEMCLHDNRLAEALILSVSGGPELLAQTQKKYFQRSQSKISRLLSCVVNRSWADIVEHCNLENWKEALAALLTYAKPEDFSSLCGTLGSRLETEQDGQLQANACLTYICAGNVDKMVTCWNKITKNPNSPLALEDLVEKVMVLRKSIELTQKQAPPVSGGVLAEKLSQYAELLAAQGSLATAMEYLGDSTEPTIAQLRDRLYRAQGEAMAPRQAQTVQRQAARPAGVQQQQQQQHQYRQVGVTTTTSSANYYQPSTYPYASQQPAPAQQPAFMPASQQAPAPAPAAPSGGNANMYTLGGAQRPKYAHWGAEMGGFGTTQTYTSMPAQPGVPQGTPAPSSQAQPQPTLFTPSTMAAPYSQTPGGPAYYQQPQPAQQPPVPQPMPAQQVPSQSQKSGGNSGDSKPDRPQGAWNDPPAVIRARKISGSDHGHTPMYIERHLHSGRHRDKQEAYTPPAPITSPIPLPPEEQAAMMNQEPPGAPIPAAVNQPQAGAPQFNYGQSYAAPPISNVQQQSSAPTTPKEKGPIPAEHQELAQSLDSLLQRCMSTASHPQTKRKLEDVSRRLEALYDKLRDNSLPANILTSLHQLSQACSQHNYQAGLNIHTQMIQASNFSQISSFMTGLKVLMQVATQQGV</sequence>
<dbReference type="GeneID" id="118411599"/>
<keyword evidence="10" id="KW-0653">Protein transport</keyword>
<dbReference type="InterPro" id="IPR015943">
    <property type="entry name" value="WD40/YVTN_repeat-like_dom_sf"/>
</dbReference>
<evidence type="ECO:0000256" key="16">
    <source>
        <dbReference type="ARBA" id="ARBA00043112"/>
    </source>
</evidence>
<evidence type="ECO:0000256" key="5">
    <source>
        <dbReference type="ARBA" id="ARBA00022490"/>
    </source>
</evidence>
<feature type="compositionally biased region" description="Low complexity" evidence="18">
    <location>
        <begin position="954"/>
        <end position="969"/>
    </location>
</feature>
<feature type="region of interest" description="Disordered" evidence="18">
    <location>
        <begin position="877"/>
        <end position="918"/>
    </location>
</feature>
<evidence type="ECO:0000313" key="22">
    <source>
        <dbReference type="RefSeq" id="XP_035669941.1"/>
    </source>
</evidence>
<dbReference type="InterPro" id="IPR019775">
    <property type="entry name" value="WD40_repeat_CS"/>
</dbReference>
<keyword evidence="5" id="KW-0963">Cytoplasm</keyword>
<evidence type="ECO:0000256" key="17">
    <source>
        <dbReference type="PROSITE-ProRule" id="PRU00221"/>
    </source>
</evidence>
<dbReference type="FunFam" id="1.20.940.10:FF:000001">
    <property type="entry name" value="Protein transport protein Sec31A isoform A"/>
    <property type="match status" value="1"/>
</dbReference>
<organism evidence="20 21">
    <name type="scientific">Branchiostoma floridae</name>
    <name type="common">Florida lancelet</name>
    <name type="synonym">Amphioxus</name>
    <dbReference type="NCBI Taxonomy" id="7739"/>
    <lineage>
        <taxon>Eukaryota</taxon>
        <taxon>Metazoa</taxon>
        <taxon>Chordata</taxon>
        <taxon>Cephalochordata</taxon>
        <taxon>Leptocardii</taxon>
        <taxon>Amphioxiformes</taxon>
        <taxon>Branchiostomatidae</taxon>
        <taxon>Branchiostoma</taxon>
    </lineage>
</organism>
<evidence type="ECO:0000256" key="18">
    <source>
        <dbReference type="SAM" id="MobiDB-lite"/>
    </source>
</evidence>
<keyword evidence="12" id="KW-0968">Cytoplasmic vesicle</keyword>
<feature type="domain" description="Sec16 Sec23-binding" evidence="19">
    <location>
        <begin position="613"/>
        <end position="809"/>
    </location>
</feature>
<keyword evidence="8" id="KW-0256">Endoplasmic reticulum</keyword>
<dbReference type="KEGG" id="bfo:118411599"/>
<dbReference type="PROSITE" id="PS00678">
    <property type="entry name" value="WD_REPEATS_1"/>
    <property type="match status" value="1"/>
</dbReference>
<evidence type="ECO:0000256" key="4">
    <source>
        <dbReference type="ARBA" id="ARBA00022448"/>
    </source>
</evidence>